<evidence type="ECO:0008006" key="3">
    <source>
        <dbReference type="Google" id="ProtNLM"/>
    </source>
</evidence>
<evidence type="ECO:0000313" key="1">
    <source>
        <dbReference type="EMBL" id="KAH8691439.1"/>
    </source>
</evidence>
<comment type="caution">
    <text evidence="1">The sequence shown here is derived from an EMBL/GenBank/DDBJ whole genome shotgun (WGS) entry which is preliminary data.</text>
</comment>
<dbReference type="EMBL" id="JAJTJA010000012">
    <property type="protein sequence ID" value="KAH8691439.1"/>
    <property type="molecule type" value="Genomic_DNA"/>
</dbReference>
<dbReference type="GeneID" id="70252683"/>
<reference evidence="1" key="1">
    <citation type="submission" date="2021-12" db="EMBL/GenBank/DDBJ databases">
        <title>Convergent genome expansion in fungi linked to evolution of root-endophyte symbiosis.</title>
        <authorList>
            <consortium name="DOE Joint Genome Institute"/>
            <person name="Ke Y.-H."/>
            <person name="Bonito G."/>
            <person name="Liao H.-L."/>
            <person name="Looney B."/>
            <person name="Rojas-Flechas A."/>
            <person name="Nash J."/>
            <person name="Hameed K."/>
            <person name="Schadt C."/>
            <person name="Martin F."/>
            <person name="Crous P.W."/>
            <person name="Miettinen O."/>
            <person name="Magnuson J.K."/>
            <person name="Labbe J."/>
            <person name="Jacobson D."/>
            <person name="Doktycz M.J."/>
            <person name="Veneault-Fourrey C."/>
            <person name="Kuo A."/>
            <person name="Mondo S."/>
            <person name="Calhoun S."/>
            <person name="Riley R."/>
            <person name="Ohm R."/>
            <person name="LaButti K."/>
            <person name="Andreopoulos B."/>
            <person name="Pangilinan J."/>
            <person name="Nolan M."/>
            <person name="Tritt A."/>
            <person name="Clum A."/>
            <person name="Lipzen A."/>
            <person name="Daum C."/>
            <person name="Barry K."/>
            <person name="Grigoriev I.V."/>
            <person name="Vilgalys R."/>
        </authorList>
    </citation>
    <scope>NUCLEOTIDE SEQUENCE</scope>
    <source>
        <strain evidence="1">PMI_201</strain>
    </source>
</reference>
<dbReference type="Proteomes" id="UP001201262">
    <property type="component" value="Unassembled WGS sequence"/>
</dbReference>
<keyword evidence="2" id="KW-1185">Reference proteome</keyword>
<dbReference type="InterPro" id="IPR021858">
    <property type="entry name" value="Fun_TF"/>
</dbReference>
<dbReference type="PANTHER" id="PTHR37540">
    <property type="entry name" value="TRANSCRIPTION FACTOR (ACR-2), PUTATIVE-RELATED-RELATED"/>
    <property type="match status" value="1"/>
</dbReference>
<dbReference type="RefSeq" id="XP_046067531.1">
    <property type="nucleotide sequence ID" value="XM_046222396.1"/>
</dbReference>
<name>A0AAD4KGB3_9EURO</name>
<protein>
    <recommendedName>
        <fullName evidence="3">Transcription factor domain-containing protein</fullName>
    </recommendedName>
</protein>
<proteinExistence type="predicted"/>
<sequence>MAGPLAKGLPVPVLGQERDNPDKDFVFLTVNHPEDVKSRKNQRSIRSRVMRDIGRSRRTRKKCPVQVIFSLQETTLAYDRLTLTIHDECIPNSLASWPFPVELDWRSRELVHFMNSESDYVYRPFRTVWFSMALTDAGAFKLAMANASMFLAQSKDPEKFRYENCSETLEYYGQCLRLVIKQLEDPDDCLGEGVINAILGLICHDLYVGTWDRWTAHITGLRLIYKRRGGFQCLHPNLSLFASWFDVLGCAIYDKRPYFSTDISHPEPVLTEIKPLLLQNMKELVQTSAELIPVANALERIASLAQFINVNSADPNFWSKEDDMDPLRLMGPILHILLSMPRLETDIQNIDSISYLREMTRLAMLIIMAIVKRAYSFSFNELGLLDKKFSYLLSTYSTLFETFFQDIQLWSILTIVALLPQSKNRNLYITQARRQMSLLGIISANTALEKARGMIWIDAIAGATLDQSLSHEIDARIVTDILSLR</sequence>
<dbReference type="AlphaFoldDB" id="A0AAD4KGB3"/>
<accession>A0AAD4KGB3</accession>
<dbReference type="Pfam" id="PF11951">
    <property type="entry name" value="Fungal_trans_2"/>
    <property type="match status" value="1"/>
</dbReference>
<evidence type="ECO:0000313" key="2">
    <source>
        <dbReference type="Proteomes" id="UP001201262"/>
    </source>
</evidence>
<gene>
    <name evidence="1" type="ORF">BGW36DRAFT_52943</name>
</gene>
<organism evidence="1 2">
    <name type="scientific">Talaromyces proteolyticus</name>
    <dbReference type="NCBI Taxonomy" id="1131652"/>
    <lineage>
        <taxon>Eukaryota</taxon>
        <taxon>Fungi</taxon>
        <taxon>Dikarya</taxon>
        <taxon>Ascomycota</taxon>
        <taxon>Pezizomycotina</taxon>
        <taxon>Eurotiomycetes</taxon>
        <taxon>Eurotiomycetidae</taxon>
        <taxon>Eurotiales</taxon>
        <taxon>Trichocomaceae</taxon>
        <taxon>Talaromyces</taxon>
        <taxon>Talaromyces sect. Bacilispori</taxon>
    </lineage>
</organism>
<dbReference type="PANTHER" id="PTHR37540:SF5">
    <property type="entry name" value="TRANSCRIPTION FACTOR DOMAIN-CONTAINING PROTEIN"/>
    <property type="match status" value="1"/>
</dbReference>